<evidence type="ECO:0000256" key="2">
    <source>
        <dbReference type="SAM" id="MobiDB-lite"/>
    </source>
</evidence>
<dbReference type="PANTHER" id="PTHR45615:SF66">
    <property type="entry name" value="CARD DOMAIN-CONTAINING PROTEIN"/>
    <property type="match status" value="1"/>
</dbReference>
<dbReference type="EMBL" id="JAUJFL010000002">
    <property type="protein sequence ID" value="KAK2610178.1"/>
    <property type="molecule type" value="Genomic_DNA"/>
</dbReference>
<accession>A0AAD9W701</accession>
<comment type="caution">
    <text evidence="3">The sequence shown here is derived from an EMBL/GenBank/DDBJ whole genome shotgun (WGS) entry which is preliminary data.</text>
</comment>
<dbReference type="AlphaFoldDB" id="A0AAD9W701"/>
<feature type="region of interest" description="Disordered" evidence="2">
    <location>
        <begin position="727"/>
        <end position="751"/>
    </location>
</feature>
<gene>
    <name evidence="3" type="ORF">N8I77_003631</name>
</gene>
<organism evidence="3 4">
    <name type="scientific">Phomopsis amygdali</name>
    <name type="common">Fusicoccum amygdali</name>
    <dbReference type="NCBI Taxonomy" id="1214568"/>
    <lineage>
        <taxon>Eukaryota</taxon>
        <taxon>Fungi</taxon>
        <taxon>Dikarya</taxon>
        <taxon>Ascomycota</taxon>
        <taxon>Pezizomycotina</taxon>
        <taxon>Sordariomycetes</taxon>
        <taxon>Sordariomycetidae</taxon>
        <taxon>Diaporthales</taxon>
        <taxon>Diaporthaceae</taxon>
        <taxon>Diaporthe</taxon>
    </lineage>
</organism>
<evidence type="ECO:0000256" key="1">
    <source>
        <dbReference type="SAM" id="Coils"/>
    </source>
</evidence>
<feature type="compositionally biased region" description="Polar residues" evidence="2">
    <location>
        <begin position="346"/>
        <end position="365"/>
    </location>
</feature>
<feature type="region of interest" description="Disordered" evidence="2">
    <location>
        <begin position="1"/>
        <end position="74"/>
    </location>
</feature>
<name>A0AAD9W701_PHOAM</name>
<feature type="compositionally biased region" description="Low complexity" evidence="2">
    <location>
        <begin position="1"/>
        <end position="10"/>
    </location>
</feature>
<feature type="compositionally biased region" description="Basic residues" evidence="2">
    <location>
        <begin position="310"/>
        <end position="323"/>
    </location>
</feature>
<feature type="region of interest" description="Disordered" evidence="2">
    <location>
        <begin position="104"/>
        <end position="160"/>
    </location>
</feature>
<feature type="coiled-coil region" evidence="1">
    <location>
        <begin position="569"/>
        <end position="680"/>
    </location>
</feature>
<evidence type="ECO:0000313" key="3">
    <source>
        <dbReference type="EMBL" id="KAK2610178.1"/>
    </source>
</evidence>
<feature type="region of interest" description="Disordered" evidence="2">
    <location>
        <begin position="261"/>
        <end position="365"/>
    </location>
</feature>
<dbReference type="Proteomes" id="UP001265746">
    <property type="component" value="Unassembled WGS sequence"/>
</dbReference>
<keyword evidence="4" id="KW-1185">Reference proteome</keyword>
<dbReference type="Gene3D" id="1.10.287.1490">
    <property type="match status" value="1"/>
</dbReference>
<evidence type="ECO:0000313" key="4">
    <source>
        <dbReference type="Proteomes" id="UP001265746"/>
    </source>
</evidence>
<protein>
    <submittedName>
        <fullName evidence="3">Uncharacterized protein</fullName>
    </submittedName>
</protein>
<keyword evidence="1" id="KW-0175">Coiled coil</keyword>
<feature type="compositionally biased region" description="Low complexity" evidence="2">
    <location>
        <begin position="148"/>
        <end position="159"/>
    </location>
</feature>
<dbReference type="PANTHER" id="PTHR45615">
    <property type="entry name" value="MYOSIN HEAVY CHAIN, NON-MUSCLE"/>
    <property type="match status" value="1"/>
</dbReference>
<feature type="compositionally biased region" description="Low complexity" evidence="2">
    <location>
        <begin position="65"/>
        <end position="74"/>
    </location>
</feature>
<feature type="compositionally biased region" description="Polar residues" evidence="2">
    <location>
        <begin position="104"/>
        <end position="113"/>
    </location>
</feature>
<reference evidence="3" key="1">
    <citation type="submission" date="2023-06" db="EMBL/GenBank/DDBJ databases">
        <authorList>
            <person name="Noh H."/>
        </authorList>
    </citation>
    <scope>NUCLEOTIDE SEQUENCE</scope>
    <source>
        <strain evidence="3">DUCC20226</strain>
    </source>
</reference>
<sequence>MAGALPLALRRTPRRRHQHGAEEDYRTPAAASQRKSSRFTAARKSVTKTTPRRVGDTAKSKTRVSDAASAAGTDDTIDDSITLVDDADDSITVLDFDIPIASKASATGHTTPSGMGKRKRRPSVTSSSPSSGNSAIKRARRQHGSDKGSSSTNNSGNTSIVHVLPLRTQILDDHIKRRIRRNGLSAEMNSAYGEKRVRRNKTLAELRRARDDLRSRDAEIERLRELTAIFDGGNHDEDDHDASHVQDLERELARLREEVMARQHEDIPSSSPPVRDEDWDLPGGMSDHGFDDEFGDSSVAELESGGTPVHNHHQALPGRKKPAALHLHGPTLTPPSTSPAKLPSSPMRQIHSSGSPLASTRTSSGCDAGVQAGIVSADAGLQVWMSDPGMDALQDDLSNLRSEMASLNEAFVERDSLQARIKEKLVQHQLPSSTPSHDHTGEDQDVELQLDIILQDLTEKTTRLAELSSLLFSPPTNSTTTNIDEKEMTAELTSAIQSVHQALEDLNPASALPQSTIDTLVLAASRLNELDTKLKHRTAELETSREAEATLRAQLSHREAALATKDARVTNLERDVSHLHLTIESLRDEVAELQDTTTTLHADLDGARDNALQQDAAVAEAEARLADALKQLASLGEQLTERETALRGREGEVGALRVDVGRLEAALAEARGTVDALRESKRKEHEAAKSAVGAMRAQMLRALAVGDGFLGVEGGVVAKEEERECVVGSEEAARGRRGDSGLGLSEEEEGP</sequence>
<feature type="compositionally biased region" description="Basic and acidic residues" evidence="2">
    <location>
        <begin position="727"/>
        <end position="739"/>
    </location>
</feature>
<proteinExistence type="predicted"/>
<feature type="compositionally biased region" description="Low complexity" evidence="2">
    <location>
        <begin position="123"/>
        <end position="134"/>
    </location>
</feature>